<feature type="transmembrane region" description="Helical" evidence="1">
    <location>
        <begin position="180"/>
        <end position="199"/>
    </location>
</feature>
<dbReference type="OrthoDB" id="6712223at2"/>
<protein>
    <submittedName>
        <fullName evidence="2">Uncharacterized protein</fullName>
    </submittedName>
</protein>
<dbReference type="AlphaFoldDB" id="A0A2A5JMK0"/>
<feature type="transmembrane region" description="Helical" evidence="1">
    <location>
        <begin position="133"/>
        <end position="159"/>
    </location>
</feature>
<dbReference type="RefSeq" id="WP_099643203.1">
    <property type="nucleotide sequence ID" value="NZ_NKHF01000077.1"/>
</dbReference>
<dbReference type="EMBL" id="NKHF01000077">
    <property type="protein sequence ID" value="PCK30650.1"/>
    <property type="molecule type" value="Genomic_DNA"/>
</dbReference>
<comment type="caution">
    <text evidence="2">The sequence shown here is derived from an EMBL/GenBank/DDBJ whole genome shotgun (WGS) entry which is preliminary data.</text>
</comment>
<sequence length="364" mass="41410">MHQLLAPKNLTAYFAKVRFGIGQFWQSLTQAQRYYLISFIIFLFSLTENEDDHFTAFLILITTVIALCYEFWPRIMRFWESVPGKTLILLFYAFIANFVLVQADGRINDLTGVSTDNFPYTHNLSVLLSLPTWFFITSTFLLVLTQICMTFYVIILFLLKPFRIKPFWHETHYRFPATTAIIRLIMCFVLLAFLIIGIAKSGASSTFTELSSDFKIDKNGISFKASGNIPDSMHAEVVQTEAVTEQIQQAQVEAHGATTQSATDTSEASESLEVSIKNEPDPDLHEQGKLYNELLNQILAYFIFRFESDGSSRCEQSEGSNVVELNDYEILEIMPSDTAEYGYTYTVKPCISAAIGHQFKPQQP</sequence>
<organism evidence="2 3">
    <name type="scientific">Pseudoalteromonas piscicida</name>
    <dbReference type="NCBI Taxonomy" id="43662"/>
    <lineage>
        <taxon>Bacteria</taxon>
        <taxon>Pseudomonadati</taxon>
        <taxon>Pseudomonadota</taxon>
        <taxon>Gammaproteobacteria</taxon>
        <taxon>Alteromonadales</taxon>
        <taxon>Pseudoalteromonadaceae</taxon>
        <taxon>Pseudoalteromonas</taxon>
    </lineage>
</organism>
<dbReference type="Proteomes" id="UP000228621">
    <property type="component" value="Unassembled WGS sequence"/>
</dbReference>
<evidence type="ECO:0000313" key="3">
    <source>
        <dbReference type="Proteomes" id="UP000228621"/>
    </source>
</evidence>
<feature type="transmembrane region" description="Helical" evidence="1">
    <location>
        <begin position="84"/>
        <end position="103"/>
    </location>
</feature>
<proteinExistence type="predicted"/>
<keyword evidence="1" id="KW-0812">Transmembrane</keyword>
<gene>
    <name evidence="2" type="ORF">CEX98_16900</name>
</gene>
<accession>A0A2A5JMK0</accession>
<keyword evidence="3" id="KW-1185">Reference proteome</keyword>
<keyword evidence="1" id="KW-1133">Transmembrane helix</keyword>
<feature type="transmembrane region" description="Helical" evidence="1">
    <location>
        <begin position="53"/>
        <end position="72"/>
    </location>
</feature>
<keyword evidence="1" id="KW-0472">Membrane</keyword>
<evidence type="ECO:0000256" key="1">
    <source>
        <dbReference type="SAM" id="Phobius"/>
    </source>
</evidence>
<name>A0A2A5JMK0_PSEO7</name>
<reference evidence="3" key="1">
    <citation type="journal article" date="2019" name="Genome Announc.">
        <title>Draft Genome Sequence of Pseudoalteromonas piscicida Strain 36Y ROTHPW, an Hypersaline Seawater Isolate from the South Coast of Sonora, Mexico.</title>
        <authorList>
            <person name="Sanchez-Diaz R."/>
            <person name="Molina-Garza Z.J."/>
            <person name="Cruz-Suarez L.E."/>
            <person name="Selvin J."/>
            <person name="Kiran G.S."/>
            <person name="Ibarra-Gamez J.C."/>
            <person name="Gomez-Gil B."/>
            <person name="Galaviz-Silva L."/>
        </authorList>
    </citation>
    <scope>NUCLEOTIDE SEQUENCE [LARGE SCALE GENOMIC DNA]</scope>
    <source>
        <strain evidence="3">36Y_RITHPW</strain>
    </source>
</reference>
<evidence type="ECO:0000313" key="2">
    <source>
        <dbReference type="EMBL" id="PCK30650.1"/>
    </source>
</evidence>